<dbReference type="InterPro" id="IPR002104">
    <property type="entry name" value="Integrase_catalytic"/>
</dbReference>
<name>A0AA49GTA0_9BACT</name>
<dbReference type="GO" id="GO:0015074">
    <property type="term" value="P:DNA integration"/>
    <property type="evidence" value="ECO:0007669"/>
    <property type="project" value="InterPro"/>
</dbReference>
<dbReference type="PANTHER" id="PTHR30349:SF64">
    <property type="entry name" value="PROPHAGE INTEGRASE INTD-RELATED"/>
    <property type="match status" value="1"/>
</dbReference>
<dbReference type="GO" id="GO:0006310">
    <property type="term" value="P:DNA recombination"/>
    <property type="evidence" value="ECO:0007669"/>
    <property type="project" value="UniProtKB-KW"/>
</dbReference>
<comment type="similarity">
    <text evidence="1">Belongs to the 'phage' integrase family.</text>
</comment>
<dbReference type="EMBL" id="CP120682">
    <property type="protein sequence ID" value="WKN38565.1"/>
    <property type="molecule type" value="Genomic_DNA"/>
</dbReference>
<gene>
    <name evidence="5" type="ORF">K4G66_07600</name>
</gene>
<dbReference type="InterPro" id="IPR035386">
    <property type="entry name" value="Arm-DNA-bind_5"/>
</dbReference>
<dbReference type="Gene3D" id="1.10.150.130">
    <property type="match status" value="1"/>
</dbReference>
<dbReference type="InterPro" id="IPR010998">
    <property type="entry name" value="Integrase_recombinase_N"/>
</dbReference>
<dbReference type="InterPro" id="IPR050090">
    <property type="entry name" value="Tyrosine_recombinase_XerCD"/>
</dbReference>
<proteinExistence type="inferred from homology"/>
<dbReference type="Pfam" id="PF13102">
    <property type="entry name" value="Phage_int_SAM_5"/>
    <property type="match status" value="1"/>
</dbReference>
<evidence type="ECO:0000259" key="4">
    <source>
        <dbReference type="PROSITE" id="PS51898"/>
    </source>
</evidence>
<reference evidence="5" key="2">
    <citation type="journal article" date="2024" name="Antonie Van Leeuwenhoek">
        <title>Roseihalotalea indica gen. nov., sp. nov., a halophilic Bacteroidetes from mesopelagic Southwest Indian Ocean with higher carbohydrate metabolic potential.</title>
        <authorList>
            <person name="Chen B."/>
            <person name="Zhang M."/>
            <person name="Lin D."/>
            <person name="Ye J."/>
            <person name="Tang K."/>
        </authorList>
    </citation>
    <scope>NUCLEOTIDE SEQUENCE</scope>
    <source>
        <strain evidence="5">TK19036</strain>
    </source>
</reference>
<dbReference type="Gene3D" id="1.10.443.10">
    <property type="entry name" value="Intergrase catalytic core"/>
    <property type="match status" value="1"/>
</dbReference>
<evidence type="ECO:0000313" key="5">
    <source>
        <dbReference type="EMBL" id="WKN38565.1"/>
    </source>
</evidence>
<keyword evidence="2" id="KW-0238">DNA-binding</keyword>
<feature type="domain" description="Tyr recombinase" evidence="4">
    <location>
        <begin position="219"/>
        <end position="400"/>
    </location>
</feature>
<dbReference type="CDD" id="cd01185">
    <property type="entry name" value="INTN1_C_like"/>
    <property type="match status" value="1"/>
</dbReference>
<protein>
    <submittedName>
        <fullName evidence="5">Site-specific integrase</fullName>
    </submittedName>
</protein>
<dbReference type="PROSITE" id="PS51898">
    <property type="entry name" value="TYR_RECOMBINASE"/>
    <property type="match status" value="1"/>
</dbReference>
<dbReference type="InterPro" id="IPR025269">
    <property type="entry name" value="SAM-like_dom"/>
</dbReference>
<dbReference type="GO" id="GO:0003677">
    <property type="term" value="F:DNA binding"/>
    <property type="evidence" value="ECO:0007669"/>
    <property type="project" value="UniProtKB-KW"/>
</dbReference>
<evidence type="ECO:0000256" key="1">
    <source>
        <dbReference type="ARBA" id="ARBA00008857"/>
    </source>
</evidence>
<reference evidence="5" key="1">
    <citation type="journal article" date="2023" name="Comput. Struct. Biotechnol. J.">
        <title>Discovery of a novel marine Bacteroidetes with a rich repertoire of carbohydrate-active enzymes.</title>
        <authorList>
            <person name="Chen B."/>
            <person name="Liu G."/>
            <person name="Chen Q."/>
            <person name="Wang H."/>
            <person name="Liu L."/>
            <person name="Tang K."/>
        </authorList>
    </citation>
    <scope>NUCLEOTIDE SEQUENCE</scope>
    <source>
        <strain evidence="5">TK19036</strain>
    </source>
</reference>
<dbReference type="InterPro" id="IPR013762">
    <property type="entry name" value="Integrase-like_cat_sf"/>
</dbReference>
<dbReference type="InterPro" id="IPR011010">
    <property type="entry name" value="DNA_brk_join_enz"/>
</dbReference>
<dbReference type="SUPFAM" id="SSF56349">
    <property type="entry name" value="DNA breaking-rejoining enzymes"/>
    <property type="match status" value="1"/>
</dbReference>
<dbReference type="Pfam" id="PF00589">
    <property type="entry name" value="Phage_integrase"/>
    <property type="match status" value="1"/>
</dbReference>
<evidence type="ECO:0000256" key="3">
    <source>
        <dbReference type="ARBA" id="ARBA00023172"/>
    </source>
</evidence>
<sequence>MKHTFSLLFWTNKAKMNKKGEVPIYARVTVNGKRAEIATGEKISPERWSSKSGSVKGNREDARMINNTLDRINLKIKSIYNTLLEKEAYITSDLIKEVYLGKNEKEYTLLEVFRQHNEQMRAQVGKEYALGTYKRYETSFMLTQEFLKYQYKLTDIKLSELRFRFITDYEFYLKTVRNNNHNTTIKYLRNFKKIIHLAVANDWLDKYPFLAHKATIKEVKRDFLTQEELDRVAQKQFATERLNMVKDTFVFCCYTGLAYVDVAKLTPNNISVGIDGERWLFVDRTKTGSSSNVPLLPPAISIIEKYEDHPEAVHKGLLLPVISNQKLNAYLKEIADLCGINKHLTFHIARHTFATTVTLTNGVPIESVSSMLGHKNVRTTQIYAKVVEKKVSEDMKKLKQKLV</sequence>
<evidence type="ECO:0000256" key="2">
    <source>
        <dbReference type="ARBA" id="ARBA00023125"/>
    </source>
</evidence>
<keyword evidence="3" id="KW-0233">DNA recombination</keyword>
<dbReference type="PANTHER" id="PTHR30349">
    <property type="entry name" value="PHAGE INTEGRASE-RELATED"/>
    <property type="match status" value="1"/>
</dbReference>
<dbReference type="AlphaFoldDB" id="A0AA49GTA0"/>
<organism evidence="5">
    <name type="scientific">Roseihalotalea indica</name>
    <dbReference type="NCBI Taxonomy" id="2867963"/>
    <lineage>
        <taxon>Bacteria</taxon>
        <taxon>Pseudomonadati</taxon>
        <taxon>Bacteroidota</taxon>
        <taxon>Cytophagia</taxon>
        <taxon>Cytophagales</taxon>
        <taxon>Catalimonadaceae</taxon>
        <taxon>Roseihalotalea</taxon>
    </lineage>
</organism>
<dbReference type="Pfam" id="PF17293">
    <property type="entry name" value="Arm-DNA-bind_5"/>
    <property type="match status" value="1"/>
</dbReference>
<accession>A0AA49GTA0</accession>